<proteinExistence type="predicted"/>
<keyword evidence="3" id="KW-1185">Reference proteome</keyword>
<comment type="caution">
    <text evidence="2">The sequence shown here is derived from an EMBL/GenBank/DDBJ whole genome shotgun (WGS) entry which is preliminary data.</text>
</comment>
<reference evidence="2 3" key="1">
    <citation type="journal article" date="2022" name="Nat. Genet.">
        <title>Improved pea reference genome and pan-genome highlight genomic features and evolutionary characteristics.</title>
        <authorList>
            <person name="Yang T."/>
            <person name="Liu R."/>
            <person name="Luo Y."/>
            <person name="Hu S."/>
            <person name="Wang D."/>
            <person name="Wang C."/>
            <person name="Pandey M.K."/>
            <person name="Ge S."/>
            <person name="Xu Q."/>
            <person name="Li N."/>
            <person name="Li G."/>
            <person name="Huang Y."/>
            <person name="Saxena R.K."/>
            <person name="Ji Y."/>
            <person name="Li M."/>
            <person name="Yan X."/>
            <person name="He Y."/>
            <person name="Liu Y."/>
            <person name="Wang X."/>
            <person name="Xiang C."/>
            <person name="Varshney R.K."/>
            <person name="Ding H."/>
            <person name="Gao S."/>
            <person name="Zong X."/>
        </authorList>
    </citation>
    <scope>NUCLEOTIDE SEQUENCE [LARGE SCALE GENOMIC DNA]</scope>
    <source>
        <strain evidence="2 3">cv. Zhongwan 6</strain>
    </source>
</reference>
<dbReference type="AlphaFoldDB" id="A0A9D4YC87"/>
<feature type="compositionally biased region" description="Basic and acidic residues" evidence="1">
    <location>
        <begin position="162"/>
        <end position="177"/>
    </location>
</feature>
<sequence length="177" mass="20139">MVKGLPKLKEAAKVCKVCNVGKQQRGKFPKKSGRRASEKLELIHGDLCGPITPTSHSGKRDVIFEEGGKWDWNLSATELKQNALAWGDDEAVTEEFEAEYTDSDVEENEYDKKKELPEAGQSSPEEQTRRERRQPSWMNNYESGEGLSEEEELEQNLAFYISHDDPVSFDEAVKEEK</sequence>
<accession>A0A9D4YC87</accession>
<feature type="region of interest" description="Disordered" evidence="1">
    <location>
        <begin position="93"/>
        <end position="177"/>
    </location>
</feature>
<dbReference type="Proteomes" id="UP001058974">
    <property type="component" value="Chromosome 2"/>
</dbReference>
<evidence type="ECO:0000256" key="1">
    <source>
        <dbReference type="SAM" id="MobiDB-lite"/>
    </source>
</evidence>
<dbReference type="PANTHER" id="PTHR42648:SF25">
    <property type="entry name" value="RNA-DIRECTED DNA POLYMERASE"/>
    <property type="match status" value="1"/>
</dbReference>
<dbReference type="Gramene" id="Psat02G0140300-T1">
    <property type="protein sequence ID" value="KAI5434550.1"/>
    <property type="gene ID" value="KIW84_021403"/>
</dbReference>
<protein>
    <submittedName>
        <fullName evidence="2">Uncharacterized protein</fullName>
    </submittedName>
</protein>
<feature type="compositionally biased region" description="Acidic residues" evidence="1">
    <location>
        <begin position="93"/>
        <end position="109"/>
    </location>
</feature>
<organism evidence="2 3">
    <name type="scientific">Pisum sativum</name>
    <name type="common">Garden pea</name>
    <name type="synonym">Lathyrus oleraceus</name>
    <dbReference type="NCBI Taxonomy" id="3888"/>
    <lineage>
        <taxon>Eukaryota</taxon>
        <taxon>Viridiplantae</taxon>
        <taxon>Streptophyta</taxon>
        <taxon>Embryophyta</taxon>
        <taxon>Tracheophyta</taxon>
        <taxon>Spermatophyta</taxon>
        <taxon>Magnoliopsida</taxon>
        <taxon>eudicotyledons</taxon>
        <taxon>Gunneridae</taxon>
        <taxon>Pentapetalae</taxon>
        <taxon>rosids</taxon>
        <taxon>fabids</taxon>
        <taxon>Fabales</taxon>
        <taxon>Fabaceae</taxon>
        <taxon>Papilionoideae</taxon>
        <taxon>50 kb inversion clade</taxon>
        <taxon>NPAAA clade</taxon>
        <taxon>Hologalegina</taxon>
        <taxon>IRL clade</taxon>
        <taxon>Fabeae</taxon>
        <taxon>Lathyrus</taxon>
    </lineage>
</organism>
<dbReference type="InterPro" id="IPR039537">
    <property type="entry name" value="Retrotran_Ty1/copia-like"/>
</dbReference>
<evidence type="ECO:0000313" key="2">
    <source>
        <dbReference type="EMBL" id="KAI5434550.1"/>
    </source>
</evidence>
<dbReference type="EMBL" id="JAMSHJ010000002">
    <property type="protein sequence ID" value="KAI5434550.1"/>
    <property type="molecule type" value="Genomic_DNA"/>
</dbReference>
<gene>
    <name evidence="2" type="ORF">KIW84_021403</name>
</gene>
<name>A0A9D4YC87_PEA</name>
<dbReference type="PANTHER" id="PTHR42648">
    <property type="entry name" value="TRANSPOSASE, PUTATIVE-RELATED"/>
    <property type="match status" value="1"/>
</dbReference>
<evidence type="ECO:0000313" key="3">
    <source>
        <dbReference type="Proteomes" id="UP001058974"/>
    </source>
</evidence>